<dbReference type="NCBIfam" id="TIGR02532">
    <property type="entry name" value="IV_pilin_GFxxxE"/>
    <property type="match status" value="1"/>
</dbReference>
<comment type="caution">
    <text evidence="2">The sequence shown here is derived from an EMBL/GenBank/DDBJ whole genome shotgun (WGS) entry which is preliminary data.</text>
</comment>
<keyword evidence="1" id="KW-0472">Membrane</keyword>
<keyword evidence="1" id="KW-1133">Transmembrane helix</keyword>
<dbReference type="SUPFAM" id="SSF54523">
    <property type="entry name" value="Pili subunits"/>
    <property type="match status" value="1"/>
</dbReference>
<reference evidence="2" key="1">
    <citation type="submission" date="2020-10" db="EMBL/GenBank/DDBJ databases">
        <authorList>
            <person name="Gilroy R."/>
        </authorList>
    </citation>
    <scope>NUCLEOTIDE SEQUENCE</scope>
    <source>
        <strain evidence="2">CHK152-2994</strain>
    </source>
</reference>
<dbReference type="EMBL" id="DVJO01000214">
    <property type="protein sequence ID" value="HIS83871.1"/>
    <property type="molecule type" value="Genomic_DNA"/>
</dbReference>
<evidence type="ECO:0000313" key="3">
    <source>
        <dbReference type="Proteomes" id="UP000824139"/>
    </source>
</evidence>
<gene>
    <name evidence="2" type="ORF">IAD41_09740</name>
</gene>
<sequence>MKRLTGFTMSEVLITLGIIGIVAAMMLPAVINRANHYILKQQFKKVYNTYSNALLKVYAENGAVFDCYYTEDNAPDQYTHNSQCVEFTESFLKTLNVIQKCENNAYEKGCIPKYKGVDTIYKEQHGGQEIDTTGCSGFWENNILNKNTAYVLSDGSIIVTYFNASYMHTKIFLVDINGHKKPNKWGHDLFVFLIKGNDKQVYLGYTNSKGWCSPVEDNGYTTQQMIEEIYKK</sequence>
<feature type="transmembrane region" description="Helical" evidence="1">
    <location>
        <begin position="12"/>
        <end position="31"/>
    </location>
</feature>
<name>A0A9D1K4S9_9BACT</name>
<organism evidence="2 3">
    <name type="scientific">Candidatus Scatenecus faecavium</name>
    <dbReference type="NCBI Taxonomy" id="2840915"/>
    <lineage>
        <taxon>Bacteria</taxon>
        <taxon>Candidatus Scatenecus</taxon>
    </lineage>
</organism>
<dbReference type="InterPro" id="IPR045584">
    <property type="entry name" value="Pilin-like"/>
</dbReference>
<reference evidence="2" key="2">
    <citation type="journal article" date="2021" name="PeerJ">
        <title>Extensive microbial diversity within the chicken gut microbiome revealed by metagenomics and culture.</title>
        <authorList>
            <person name="Gilroy R."/>
            <person name="Ravi A."/>
            <person name="Getino M."/>
            <person name="Pursley I."/>
            <person name="Horton D.L."/>
            <person name="Alikhan N.F."/>
            <person name="Baker D."/>
            <person name="Gharbi K."/>
            <person name="Hall N."/>
            <person name="Watson M."/>
            <person name="Adriaenssens E.M."/>
            <person name="Foster-Nyarko E."/>
            <person name="Jarju S."/>
            <person name="Secka A."/>
            <person name="Antonio M."/>
            <person name="Oren A."/>
            <person name="Chaudhuri R.R."/>
            <person name="La Ragione R."/>
            <person name="Hildebrand F."/>
            <person name="Pallen M.J."/>
        </authorList>
    </citation>
    <scope>NUCLEOTIDE SEQUENCE</scope>
    <source>
        <strain evidence="2">CHK152-2994</strain>
    </source>
</reference>
<dbReference type="AlphaFoldDB" id="A0A9D1K4S9"/>
<dbReference type="Gene3D" id="3.30.700.10">
    <property type="entry name" value="Glycoprotein, Type 4 Pilin"/>
    <property type="match status" value="1"/>
</dbReference>
<protein>
    <submittedName>
        <fullName evidence="2">Type II secretion system protein</fullName>
    </submittedName>
</protein>
<keyword evidence="1" id="KW-0812">Transmembrane</keyword>
<accession>A0A9D1K4S9</accession>
<dbReference type="InterPro" id="IPR012902">
    <property type="entry name" value="N_methyl_site"/>
</dbReference>
<evidence type="ECO:0000313" key="2">
    <source>
        <dbReference type="EMBL" id="HIS83871.1"/>
    </source>
</evidence>
<dbReference type="Proteomes" id="UP000824139">
    <property type="component" value="Unassembled WGS sequence"/>
</dbReference>
<evidence type="ECO:0000256" key="1">
    <source>
        <dbReference type="SAM" id="Phobius"/>
    </source>
</evidence>
<proteinExistence type="predicted"/>